<evidence type="ECO:0000259" key="1">
    <source>
        <dbReference type="Pfam" id="PF03886"/>
    </source>
</evidence>
<evidence type="ECO:0000313" key="2">
    <source>
        <dbReference type="EMBL" id="BBF68339.1"/>
    </source>
</evidence>
<keyword evidence="3" id="KW-1185">Reference proteome</keyword>
<dbReference type="Gene3D" id="3.40.50.10610">
    <property type="entry name" value="ABC-type transport auxiliary lipoprotein component"/>
    <property type="match status" value="1"/>
</dbReference>
<accession>A0ABN5W7S6</accession>
<name>A0ABN5W7S6_9SPHN</name>
<dbReference type="Pfam" id="PF03886">
    <property type="entry name" value="ABC_trans_aux"/>
    <property type="match status" value="1"/>
</dbReference>
<dbReference type="SUPFAM" id="SSF159594">
    <property type="entry name" value="XCC0632-like"/>
    <property type="match status" value="1"/>
</dbReference>
<dbReference type="InterPro" id="IPR005586">
    <property type="entry name" value="ABC_trans_aux"/>
</dbReference>
<dbReference type="PROSITE" id="PS51257">
    <property type="entry name" value="PROKAR_LIPOPROTEIN"/>
    <property type="match status" value="1"/>
</dbReference>
<reference evidence="2" key="1">
    <citation type="submission" date="2018-07" db="EMBL/GenBank/DDBJ databases">
        <title>Complete genome sequence of Sphingomonas bisphenolicum strain AO1, a bisphenol A degradative bacterium isolated from Japanese farm field.</title>
        <authorList>
            <person name="Murakami M."/>
            <person name="Koh M."/>
            <person name="Koba S."/>
            <person name="Matsumura Y."/>
        </authorList>
    </citation>
    <scope>NUCLEOTIDE SEQUENCE</scope>
    <source>
        <strain evidence="2">AO1</strain>
    </source>
</reference>
<dbReference type="Proteomes" id="UP001059971">
    <property type="component" value="Chromosome 1"/>
</dbReference>
<protein>
    <recommendedName>
        <fullName evidence="1">ABC-type transport auxiliary lipoprotein component domain-containing protein</fullName>
    </recommendedName>
</protein>
<gene>
    <name evidence="2" type="ORF">SBA_ch1_05390</name>
</gene>
<dbReference type="EMBL" id="AP018817">
    <property type="protein sequence ID" value="BBF68339.1"/>
    <property type="molecule type" value="Genomic_DNA"/>
</dbReference>
<proteinExistence type="predicted"/>
<evidence type="ECO:0000313" key="3">
    <source>
        <dbReference type="Proteomes" id="UP001059971"/>
    </source>
</evidence>
<feature type="domain" description="ABC-type transport auxiliary lipoprotein component" evidence="1">
    <location>
        <begin position="50"/>
        <end position="187"/>
    </location>
</feature>
<organism evidence="2 3">
    <name type="scientific">Sphingomonas bisphenolicum</name>
    <dbReference type="NCBI Taxonomy" id="296544"/>
    <lineage>
        <taxon>Bacteria</taxon>
        <taxon>Pseudomonadati</taxon>
        <taxon>Pseudomonadota</taxon>
        <taxon>Alphaproteobacteria</taxon>
        <taxon>Sphingomonadales</taxon>
        <taxon>Sphingomonadaceae</taxon>
        <taxon>Sphingomonas</taxon>
    </lineage>
</organism>
<sequence>MRTMFHVKHPGANRKGALTALTAAFLLSGCVSFGAKPPSQLLTLDAAQKVPSGASRVAGGGRTLIVADPDAPKMLDTVRVPVQLGPTSVAYVTKVQWADTPRHLFRRLLAETISATTDRVVLDSGQFSGDGGQRLSGELVAFGLDAASNNAVVTYDAVLTTPNGVALARQRFTASQPVGGKIEAGTIGAPINVAANKVAADVAAWAAAVKD</sequence>